<dbReference type="InterPro" id="IPR013103">
    <property type="entry name" value="RVT_2"/>
</dbReference>
<keyword evidence="3" id="KW-0862">Zinc</keyword>
<evidence type="ECO:0000259" key="6">
    <source>
        <dbReference type="PROSITE" id="PS50994"/>
    </source>
</evidence>
<dbReference type="Pfam" id="PF07727">
    <property type="entry name" value="RVT_2"/>
    <property type="match status" value="1"/>
</dbReference>
<feature type="region of interest" description="Disordered" evidence="4">
    <location>
        <begin position="336"/>
        <end position="390"/>
    </location>
</feature>
<dbReference type="InterPro" id="IPR036397">
    <property type="entry name" value="RNaseH_sf"/>
</dbReference>
<comment type="caution">
    <text evidence="7">The sequence shown here is derived from an EMBL/GenBank/DDBJ whole genome shotgun (WGS) entry which is preliminary data.</text>
</comment>
<dbReference type="PROSITE" id="PS50158">
    <property type="entry name" value="ZF_CCHC"/>
    <property type="match status" value="1"/>
</dbReference>
<keyword evidence="2" id="KW-0378">Hydrolase</keyword>
<feature type="region of interest" description="Disordered" evidence="4">
    <location>
        <begin position="692"/>
        <end position="718"/>
    </location>
</feature>
<dbReference type="InterPro" id="IPR001584">
    <property type="entry name" value="Integrase_cat-core"/>
</dbReference>
<dbReference type="InterPro" id="IPR036875">
    <property type="entry name" value="Znf_CCHC_sf"/>
</dbReference>
<evidence type="ECO:0000259" key="5">
    <source>
        <dbReference type="PROSITE" id="PS50158"/>
    </source>
</evidence>
<proteinExistence type="predicted"/>
<dbReference type="Gene3D" id="4.10.60.10">
    <property type="entry name" value="Zinc finger, CCHC-type"/>
    <property type="match status" value="1"/>
</dbReference>
<dbReference type="InterPro" id="IPR025724">
    <property type="entry name" value="GAG-pre-integrase_dom"/>
</dbReference>
<gene>
    <name evidence="7" type="ORF">Tci_056947</name>
</gene>
<organism evidence="7">
    <name type="scientific">Tanacetum cinerariifolium</name>
    <name type="common">Dalmatian daisy</name>
    <name type="synonym">Chrysanthemum cinerariifolium</name>
    <dbReference type="NCBI Taxonomy" id="118510"/>
    <lineage>
        <taxon>Eukaryota</taxon>
        <taxon>Viridiplantae</taxon>
        <taxon>Streptophyta</taxon>
        <taxon>Embryophyta</taxon>
        <taxon>Tracheophyta</taxon>
        <taxon>Spermatophyta</taxon>
        <taxon>Magnoliopsida</taxon>
        <taxon>eudicotyledons</taxon>
        <taxon>Gunneridae</taxon>
        <taxon>Pentapetalae</taxon>
        <taxon>asterids</taxon>
        <taxon>campanulids</taxon>
        <taxon>Asterales</taxon>
        <taxon>Asteraceae</taxon>
        <taxon>Asteroideae</taxon>
        <taxon>Anthemideae</taxon>
        <taxon>Anthemidinae</taxon>
        <taxon>Tanacetum</taxon>
    </lineage>
</organism>
<feature type="compositionally biased region" description="Polar residues" evidence="4">
    <location>
        <begin position="336"/>
        <end position="358"/>
    </location>
</feature>
<dbReference type="InterPro" id="IPR043502">
    <property type="entry name" value="DNA/RNA_pol_sf"/>
</dbReference>
<feature type="compositionally biased region" description="Basic and acidic residues" evidence="4">
    <location>
        <begin position="692"/>
        <end position="716"/>
    </location>
</feature>
<dbReference type="SUPFAM" id="SSF57756">
    <property type="entry name" value="Retrovirus zinc finger-like domains"/>
    <property type="match status" value="1"/>
</dbReference>
<dbReference type="GO" id="GO:0008270">
    <property type="term" value="F:zinc ion binding"/>
    <property type="evidence" value="ECO:0007669"/>
    <property type="project" value="UniProtKB-KW"/>
</dbReference>
<dbReference type="EMBL" id="BKCJ010009007">
    <property type="protein sequence ID" value="GEU84969.1"/>
    <property type="molecule type" value="Genomic_DNA"/>
</dbReference>
<evidence type="ECO:0000256" key="1">
    <source>
        <dbReference type="ARBA" id="ARBA00022723"/>
    </source>
</evidence>
<keyword evidence="3" id="KW-0863">Zinc-finger</keyword>
<dbReference type="Gene3D" id="3.30.420.10">
    <property type="entry name" value="Ribonuclease H-like superfamily/Ribonuclease H"/>
    <property type="match status" value="1"/>
</dbReference>
<dbReference type="PANTHER" id="PTHR42648">
    <property type="entry name" value="TRANSPOSASE, PUTATIVE-RELATED"/>
    <property type="match status" value="1"/>
</dbReference>
<keyword evidence="1" id="KW-0479">Metal-binding</keyword>
<sequence>MESLSPQVVAAAKLPILNLNEFNLWKMRIEQYFLMADYSIWEVILNGESPIQTRIFNGVAQVIAPTTAEQGLAKKNELKARGTLLMALPDKHQLKFNIHKDAKSLMEAIEKSTNESVSAIPNVSATRSKVLVSTLLNVDNFSDAEMDLKWQMAMLTMRSRGFLQRTRRNLGANRNTAIGFDMSKVECYNCHRRGHFAMECISPRDNRNKDTPRRTVPVEACTFNALVSQCNRVGYDNQVFNSQVFDCDELNSYESDDSVPTSPVHDRYKLGDGYHAVPPPYTRTFMPLKPDLVFNDALPASETILNVVNVESSTNQPSKEMSKTLRPDAPIIEDWTSNSEDVSEPESVSKQTTPSFVPTNEHVKTPRASVKTVEHPKQAENLRTDNPKSRDFKEINGGYVAFGGNPNGGKITCKGKIKTGKLDFDDVYFVKELKFNLFSVSQMCDKKNNVLFTDIECVVLSFNFKLPDENHVLLRVPRDNNMYNVDLKNVVPLGDLTCFFAKATLDEYNLWHKRLGHINFKTMNKLVKGNLVRGLPSKIFENNHTCVACKKGKQHRASCKPKHVSSVSHPLQRMKGIKREFSVARTPQQIGVAERMNETLIKVARTMLVDSLLPISFWVEAVNTSCYVQNRVLVTKPHNKTPYELLLGSGPTWLFDIDTLIQSMNYQIIIAGNQPNHSADANVAFDVKENEHEVHVSPRSSDKPKKHDEKDKREAKGNSPIMKKMLVQRLSFLIRKQIYLSVLFQLPESTKIILLLKSLVNRLQLLRKEYGKDDDPKRLHQALKDPSWIEAMQEELLQFKMQKVWVLVDLPKGFMVYQMDVKSAFLYGTIKKEVYVYQPLRFEDPDYPDKVYKVVKALYGLHQAPRAWYETLANYLLEDGFQRGKIDQTLFIKKQKGNIQLVQVYVDDIIFRSTNKELCKAFEKLLKNKFQMSSMGELTFFLGLQVKQKDDGIFISQEKYVAKILRKFGLTDGKSASIPIDTKKPLLKDPDVMSSSPHSTIIPSDSDIKNTFSSTNILNYFPASPRSISPDSSNDFTKYLLDILVFSPLHDDSKIEVIQAYDAILPPQVVIALPAILPPSPVLSLSLMFDFQDLFPSKEISPKDTETPVESPIPVPPSSSEGSSSPVRSTTPDYPFDKLSKWSWGVTLALIESPQQEVVNSWVVLISWQWKKHNVIATSSTKAEYVDTTSCCAQYQVDEKDGIGVTAGDLKVTAVRHFITAVSYKLMLFALTKDDVHLMLLDDADGVNCLPNEEIFAELARMGYEKPPLKLTFYKIGKGFYGVETHLFAIMLVQPQAVEDEEDEEDEAHPQPDTFESSMSILNTLMETCAIFSQKVAHLEQDKIAQDLKIIKLKERVKKLEKQRRSKSLGLKRLRKGWIERKDDDNAAVKEVNAAEPIVFDDEEVTMTMTQTLIKIKAKKARIFDEQMAKRLHDEEVKQAAAREKQEQDDFKRAQMQEKHLDNIKKYQNLKRKPISIAQARKNMIVYLKNMAGYKMEHFKSMSYDKESFKKLRAEVEVSGSESTKDTPTIDPKEMSKEDVQNMLQIVPVAEFKVKALQVKYPLIDWEIDSLLDEFAGELTLLKSIPPGIDETDCDFEEDICLIEKLLYDNSSPRPPKEFVSANSDAAIKSFSPSPILVKDSDSLMEEIDLFCTPDYPMPSGIVDKDYDSERDILIPKDSPSNNTISFAEKSHSILIFLRFLFLLENHQMVIQES</sequence>
<feature type="domain" description="Integrase catalytic" evidence="6">
    <location>
        <begin position="473"/>
        <end position="650"/>
    </location>
</feature>
<feature type="compositionally biased region" description="Basic and acidic residues" evidence="4">
    <location>
        <begin position="372"/>
        <end position="390"/>
    </location>
</feature>
<feature type="compositionally biased region" description="Low complexity" evidence="4">
    <location>
        <begin position="1118"/>
        <end position="1130"/>
    </location>
</feature>
<feature type="domain" description="CCHC-type" evidence="5">
    <location>
        <begin position="187"/>
        <end position="200"/>
    </location>
</feature>
<feature type="region of interest" description="Disordered" evidence="4">
    <location>
        <begin position="1099"/>
        <end position="1131"/>
    </location>
</feature>
<evidence type="ECO:0000256" key="4">
    <source>
        <dbReference type="SAM" id="MobiDB-lite"/>
    </source>
</evidence>
<name>A0A6L2NHI7_TANCI</name>
<evidence type="ECO:0000256" key="2">
    <source>
        <dbReference type="ARBA" id="ARBA00022801"/>
    </source>
</evidence>
<accession>A0A6L2NHI7</accession>
<dbReference type="InterPro" id="IPR012337">
    <property type="entry name" value="RNaseH-like_sf"/>
</dbReference>
<evidence type="ECO:0000313" key="7">
    <source>
        <dbReference type="EMBL" id="GEU84969.1"/>
    </source>
</evidence>
<dbReference type="GO" id="GO:0016787">
    <property type="term" value="F:hydrolase activity"/>
    <property type="evidence" value="ECO:0007669"/>
    <property type="project" value="UniProtKB-KW"/>
</dbReference>
<dbReference type="InterPro" id="IPR039537">
    <property type="entry name" value="Retrotran_Ty1/copia-like"/>
</dbReference>
<protein>
    <submittedName>
        <fullName evidence="7">Putative ribonuclease H-like domain-containing protein</fullName>
    </submittedName>
</protein>
<dbReference type="SUPFAM" id="SSF56672">
    <property type="entry name" value="DNA/RNA polymerases"/>
    <property type="match status" value="1"/>
</dbReference>
<dbReference type="InterPro" id="IPR001878">
    <property type="entry name" value="Znf_CCHC"/>
</dbReference>
<evidence type="ECO:0000256" key="3">
    <source>
        <dbReference type="PROSITE-ProRule" id="PRU00047"/>
    </source>
</evidence>
<dbReference type="SUPFAM" id="SSF53098">
    <property type="entry name" value="Ribonuclease H-like"/>
    <property type="match status" value="1"/>
</dbReference>
<reference evidence="7" key="1">
    <citation type="journal article" date="2019" name="Sci. Rep.">
        <title>Draft genome of Tanacetum cinerariifolium, the natural source of mosquito coil.</title>
        <authorList>
            <person name="Yamashiro T."/>
            <person name="Shiraishi A."/>
            <person name="Satake H."/>
            <person name="Nakayama K."/>
        </authorList>
    </citation>
    <scope>NUCLEOTIDE SEQUENCE</scope>
</reference>
<dbReference type="PROSITE" id="PS50994">
    <property type="entry name" value="INTEGRASE"/>
    <property type="match status" value="1"/>
</dbReference>
<dbReference type="Pfam" id="PF13976">
    <property type="entry name" value="gag_pre-integrs"/>
    <property type="match status" value="1"/>
</dbReference>
<dbReference type="PANTHER" id="PTHR42648:SF32">
    <property type="entry name" value="RIBONUCLEASE H-LIKE DOMAIN, GAG-PRE-INTEGRASE DOMAIN PROTEIN-RELATED"/>
    <property type="match status" value="1"/>
</dbReference>
<dbReference type="GO" id="GO:0003676">
    <property type="term" value="F:nucleic acid binding"/>
    <property type="evidence" value="ECO:0007669"/>
    <property type="project" value="InterPro"/>
</dbReference>
<dbReference type="GO" id="GO:0015074">
    <property type="term" value="P:DNA integration"/>
    <property type="evidence" value="ECO:0007669"/>
    <property type="project" value="InterPro"/>
</dbReference>